<dbReference type="AlphaFoldDB" id="A0A430UEV1"/>
<gene>
    <name evidence="1" type="ORF">CSW29_10605</name>
</gene>
<evidence type="ECO:0000313" key="1">
    <source>
        <dbReference type="EMBL" id="RTH98067.1"/>
    </source>
</evidence>
<protein>
    <submittedName>
        <fullName evidence="1">Uncharacterized protein</fullName>
    </submittedName>
</protein>
<name>A0A430UEV1_THESC</name>
<reference evidence="1 2" key="1">
    <citation type="journal article" date="2019" name="Extremophiles">
        <title>Biogeography of thermophiles and predominance of Thermus scotoductus in domestic water heaters.</title>
        <authorList>
            <person name="Wilpiszeski R.L."/>
            <person name="Zhang Z."/>
            <person name="House C.H."/>
        </authorList>
    </citation>
    <scope>NUCLEOTIDE SEQUENCE [LARGE SCALE GENOMIC DNA]</scope>
    <source>
        <strain evidence="1 2">16_S16</strain>
    </source>
</reference>
<accession>A0A430UEV1</accession>
<dbReference type="Proteomes" id="UP000288347">
    <property type="component" value="Unassembled WGS sequence"/>
</dbReference>
<sequence>MLPLSLCFFRRLLKEPGLPLVPVVHLLHHRYPKGTRRAHKAFLVHKVHKSAFLKASVIDGTRGRGYEEGGL</sequence>
<organism evidence="1 2">
    <name type="scientific">Thermus scotoductus</name>
    <dbReference type="NCBI Taxonomy" id="37636"/>
    <lineage>
        <taxon>Bacteria</taxon>
        <taxon>Thermotogati</taxon>
        <taxon>Deinococcota</taxon>
        <taxon>Deinococci</taxon>
        <taxon>Thermales</taxon>
        <taxon>Thermaceae</taxon>
        <taxon>Thermus</taxon>
    </lineage>
</organism>
<comment type="caution">
    <text evidence="1">The sequence shown here is derived from an EMBL/GenBank/DDBJ whole genome shotgun (WGS) entry which is preliminary data.</text>
</comment>
<evidence type="ECO:0000313" key="2">
    <source>
        <dbReference type="Proteomes" id="UP000288347"/>
    </source>
</evidence>
<proteinExistence type="predicted"/>
<dbReference type="EMBL" id="PEMH01000364">
    <property type="protein sequence ID" value="RTH98067.1"/>
    <property type="molecule type" value="Genomic_DNA"/>
</dbReference>